<feature type="compositionally biased region" description="Basic and acidic residues" evidence="4">
    <location>
        <begin position="88"/>
        <end position="99"/>
    </location>
</feature>
<feature type="compositionally biased region" description="Polar residues" evidence="4">
    <location>
        <begin position="468"/>
        <end position="488"/>
    </location>
</feature>
<dbReference type="PANTHER" id="PTHR16684">
    <property type="entry name" value="CENTROMERE PROTEIN C"/>
    <property type="match status" value="1"/>
</dbReference>
<feature type="region of interest" description="Disordered" evidence="4">
    <location>
        <begin position="364"/>
        <end position="405"/>
    </location>
</feature>
<comment type="caution">
    <text evidence="5">The sequence shown here is derived from an EMBL/GenBank/DDBJ whole genome shotgun (WGS) entry which is preliminary data.</text>
</comment>
<proteinExistence type="inferred from homology"/>
<feature type="region of interest" description="Disordered" evidence="4">
    <location>
        <begin position="84"/>
        <end position="120"/>
    </location>
</feature>
<dbReference type="GO" id="GO:0000776">
    <property type="term" value="C:kinetochore"/>
    <property type="evidence" value="ECO:0007669"/>
    <property type="project" value="InterPro"/>
</dbReference>
<evidence type="ECO:0000256" key="4">
    <source>
        <dbReference type="SAM" id="MobiDB-lite"/>
    </source>
</evidence>
<dbReference type="Proteomes" id="UP001417504">
    <property type="component" value="Unassembled WGS sequence"/>
</dbReference>
<evidence type="ECO:0000313" key="5">
    <source>
        <dbReference type="EMBL" id="KAK9102134.1"/>
    </source>
</evidence>
<evidence type="ECO:0000256" key="3">
    <source>
        <dbReference type="ARBA" id="ARBA00023242"/>
    </source>
</evidence>
<dbReference type="GO" id="GO:0051315">
    <property type="term" value="P:attachment of mitotic spindle microtubules to kinetochore"/>
    <property type="evidence" value="ECO:0007669"/>
    <property type="project" value="TreeGrafter"/>
</dbReference>
<dbReference type="GO" id="GO:0005634">
    <property type="term" value="C:nucleus"/>
    <property type="evidence" value="ECO:0007669"/>
    <property type="project" value="UniProtKB-SubCell"/>
</dbReference>
<evidence type="ECO:0000313" key="6">
    <source>
        <dbReference type="Proteomes" id="UP001417504"/>
    </source>
</evidence>
<reference evidence="5 6" key="1">
    <citation type="submission" date="2024-01" db="EMBL/GenBank/DDBJ databases">
        <title>Genome assemblies of Stephania.</title>
        <authorList>
            <person name="Yang L."/>
        </authorList>
    </citation>
    <scope>NUCLEOTIDE SEQUENCE [LARGE SCALE GENOMIC DNA]</scope>
    <source>
        <strain evidence="5">QJT</strain>
        <tissue evidence="5">Leaf</tissue>
    </source>
</reference>
<feature type="region of interest" description="Disordered" evidence="4">
    <location>
        <begin position="435"/>
        <end position="607"/>
    </location>
</feature>
<dbReference type="GO" id="GO:0051455">
    <property type="term" value="P:spindle attachment to meiosis I kinetochore"/>
    <property type="evidence" value="ECO:0007669"/>
    <property type="project" value="TreeGrafter"/>
</dbReference>
<accession>A0AAP0HZP0</accession>
<keyword evidence="6" id="KW-1185">Reference proteome</keyword>
<dbReference type="EMBL" id="JBBNAE010000008">
    <property type="protein sequence ID" value="KAK9102134.1"/>
    <property type="molecule type" value="Genomic_DNA"/>
</dbReference>
<organism evidence="5 6">
    <name type="scientific">Stephania japonica</name>
    <dbReference type="NCBI Taxonomy" id="461633"/>
    <lineage>
        <taxon>Eukaryota</taxon>
        <taxon>Viridiplantae</taxon>
        <taxon>Streptophyta</taxon>
        <taxon>Embryophyta</taxon>
        <taxon>Tracheophyta</taxon>
        <taxon>Spermatophyta</taxon>
        <taxon>Magnoliopsida</taxon>
        <taxon>Ranunculales</taxon>
        <taxon>Menispermaceae</taxon>
        <taxon>Menispermoideae</taxon>
        <taxon>Cissampelideae</taxon>
        <taxon>Stephania</taxon>
    </lineage>
</organism>
<name>A0AAP0HZP0_9MAGN</name>
<evidence type="ECO:0000256" key="2">
    <source>
        <dbReference type="ARBA" id="ARBA00010291"/>
    </source>
</evidence>
<gene>
    <name evidence="5" type="ORF">Sjap_019388</name>
</gene>
<dbReference type="InterPro" id="IPR028386">
    <property type="entry name" value="CENP-C/Mif2/cnp3"/>
</dbReference>
<comment type="subcellular location">
    <subcellularLocation>
        <location evidence="1">Nucleus</location>
    </subcellularLocation>
</comment>
<sequence>MAADLFDPLHGLSVLSLLSRTLKGVKGAAGSEQRDLDSILNSLHVVNGKSSDVYLEEAKTVLSCSLEFQGDELREGMKSGVLGGEVMEEGRDRPQERRPGLGRKRARFSFKPNTSQPSLDLDESLNIDQLQDPEEFFAAVEKRENAERELKKQRGEALTDVTQHKPRGRRPGILGASIVLFDVRKKASYKHRYSDSDGGDDLELIPEKEQLDAVHEEATQGKVFFFQAINNFLNLNCSADEEPNKVDSLLDELLSVNATDLDGDGAVSLLEEHLQIKSFKLDKYCMPDFESLRKSNSKTVVNQRDLPRPRTPLSNVQNIVTRINQQERSAYPHAPPAQLKSPLSSLSMLKRRIALPDSTGNPFTFHSTDISSPSHSSPSAYGDDADLNANDPHTPPDSDQLNIPEKSHATLPEGRYAADGDGLSGKLATENLSQPLEPMVDNGNRSTIDTGLQQNGSGRGLAEDRNLQSENVASENDLTCQDSTTESLNSDERRLGPSPVEDNQMDQQSDAVNILPDRNKDNLGAASKKPEKEKGAKVTRRKSKEVPSPVEDHQMDQQPDAVNIFPDRNNKDNQELLAATSKKTQKEKEARVTRRKRKEVPSRKSLAGAGTMWESGIRRSTRVRMRPLEYWKGERFLYGRVHETLLTVIGCKYESPSSATGKPKLKVKSFVSDNFKELVEKAALH</sequence>
<evidence type="ECO:0000256" key="1">
    <source>
        <dbReference type="ARBA" id="ARBA00004123"/>
    </source>
</evidence>
<evidence type="ECO:0008006" key="7">
    <source>
        <dbReference type="Google" id="ProtNLM"/>
    </source>
</evidence>
<dbReference type="PANTHER" id="PTHR16684:SF11">
    <property type="entry name" value="CENTROMERE PROTEIN C"/>
    <property type="match status" value="1"/>
</dbReference>
<dbReference type="AlphaFoldDB" id="A0AAP0HZP0"/>
<feature type="compositionally biased region" description="Polar residues" evidence="4">
    <location>
        <begin position="443"/>
        <end position="456"/>
    </location>
</feature>
<dbReference type="GO" id="GO:0019237">
    <property type="term" value="F:centromeric DNA binding"/>
    <property type="evidence" value="ECO:0007669"/>
    <property type="project" value="InterPro"/>
</dbReference>
<keyword evidence="3" id="KW-0539">Nucleus</keyword>
<dbReference type="GO" id="GO:0051382">
    <property type="term" value="P:kinetochore assembly"/>
    <property type="evidence" value="ECO:0007669"/>
    <property type="project" value="InterPro"/>
</dbReference>
<comment type="similarity">
    <text evidence="2">Belongs to the CENP-C/MIF2 family.</text>
</comment>
<protein>
    <recommendedName>
        <fullName evidence="7">Centromere protein C</fullName>
    </recommendedName>
</protein>